<feature type="region of interest" description="Disordered" evidence="2">
    <location>
        <begin position="231"/>
        <end position="383"/>
    </location>
</feature>
<evidence type="ECO:0000313" key="5">
    <source>
        <dbReference type="Proteomes" id="UP000594262"/>
    </source>
</evidence>
<dbReference type="Proteomes" id="UP000594262">
    <property type="component" value="Unplaced"/>
</dbReference>
<feature type="domain" description="PID" evidence="3">
    <location>
        <begin position="542"/>
        <end position="657"/>
    </location>
</feature>
<proteinExistence type="predicted"/>
<name>A0A7M5V5N4_9CNID</name>
<organism evidence="4 5">
    <name type="scientific">Clytia hemisphaerica</name>
    <dbReference type="NCBI Taxonomy" id="252671"/>
    <lineage>
        <taxon>Eukaryota</taxon>
        <taxon>Metazoa</taxon>
        <taxon>Cnidaria</taxon>
        <taxon>Hydrozoa</taxon>
        <taxon>Hydroidolina</taxon>
        <taxon>Leptothecata</taxon>
        <taxon>Obeliida</taxon>
        <taxon>Clytiidae</taxon>
        <taxon>Clytia</taxon>
    </lineage>
</organism>
<evidence type="ECO:0000313" key="4">
    <source>
        <dbReference type="EnsemblMetazoa" id="CLYHEMP011827.1"/>
    </source>
</evidence>
<feature type="compositionally biased region" description="Low complexity" evidence="2">
    <location>
        <begin position="817"/>
        <end position="839"/>
    </location>
</feature>
<dbReference type="InterPro" id="IPR006020">
    <property type="entry name" value="PTB/PI_dom"/>
</dbReference>
<dbReference type="OrthoDB" id="5986562at2759"/>
<dbReference type="SMART" id="SM00462">
    <property type="entry name" value="PTB"/>
    <property type="match status" value="2"/>
</dbReference>
<sequence>MVVEETDVIYEEIQTREFNASSEYVPKKCCIEDEEENEDQDTSRHSIYEDMNGFGEELFDTYSIQNIHCRQSSDSLLMDLHKPASRNYSSVKGHKRNTSSSSSETSNERIRLLSHSAEEIRSHPLQNYDRETIYSEIVTDTTSTEITQGRITRESANPILRQNRMSIITDQDENIASSMQNIHINGLYGRVDLFNKTKSLTKHSSLDRSDVYENHSLFSSQSSVVDNEDFYENSRPPSMVSNSLNRTHQQVNQQLTSDEIKHQQQRDLTRSTESVSSLYENIGGDRPENEEEIYERLSDSEYDEIQTRERSSSRPINIALPPRRNVSFDDPKQVAPFSTSSMTSSSMTSSPRGSICSSISSSEQTRSLSPPPPLPLSRKRQTGTSSWTDMSNFHGLNYFAANYLGKHCATKLTHDCIDTAVSYVAQRTNLLEMRPVNIEVTHELIRIGSNQSPWELLESFAIEEVINFEVVNKNVSFLGLIAGVPGQDAICYVLQTDKAREISDAIIDVFQTASKKKLSKSRSSCEVSIRPEFHRFHLLIKIGSTKVRRSFRCVNEYIKLVLEKVNPKEFRPISLEVLGSNVLITDAQSQDEIAHSTPSILSLGVYSGDKRYFGYIISEMTSTNKQRVQCHVYRAPRNSTAANIIDAISTSYQSAYSPRSPENCDINPIYQSTYSSRSEIKEQVNPIPTTPTTNPIYSRFGGDRVNGDSEFNGRNSITSISSNATSIGSLNLSIQSSPNCSPSSTLDTKRTKSHYEGHYSIIDKLNALRSPNNNRYSMNVECLSEEQKNLLIEFDEVDNEEDQEENRSQSPEDEGSTETLLTLTPSSPSSTSSLTRSSPAISKKQRPMSLQLHHSNDPFEMIQGETEEYQRLEDLKRDKEQRKSKSMKRLSKFCGSIRGRLSSQGGPVTPTEENGFQLVETPISLESPTAVENQIISATYNFKITYLCSTLVKAPLRPKHVQECYKQFLKEKKKSEKISNNCGQKTIGTPVELVLTTDTEIIMLDPSDRTNVIRQFPINIYEKCVMHPEENMGCFAFSTNIPGNQQQPGQKLHHKIHLFTMVLEMKSRIITAFDELAINRNKTASLPRANEQDGFLI</sequence>
<dbReference type="SUPFAM" id="SSF50729">
    <property type="entry name" value="PH domain-like"/>
    <property type="match status" value="2"/>
</dbReference>
<feature type="compositionally biased region" description="Low complexity" evidence="2">
    <location>
        <begin position="338"/>
        <end position="368"/>
    </location>
</feature>
<feature type="compositionally biased region" description="Polar residues" evidence="2">
    <location>
        <begin position="235"/>
        <end position="257"/>
    </location>
</feature>
<evidence type="ECO:0000259" key="3">
    <source>
        <dbReference type="PROSITE" id="PS01179"/>
    </source>
</evidence>
<dbReference type="RefSeq" id="XP_066922508.1">
    <property type="nucleotide sequence ID" value="XM_067066407.1"/>
</dbReference>
<keyword evidence="5" id="KW-1185">Reference proteome</keyword>
<reference evidence="4" key="1">
    <citation type="submission" date="2021-01" db="UniProtKB">
        <authorList>
            <consortium name="EnsemblMetazoa"/>
        </authorList>
    </citation>
    <scope>IDENTIFICATION</scope>
</reference>
<protein>
    <recommendedName>
        <fullName evidence="3">PID domain-containing protein</fullName>
    </recommendedName>
</protein>
<feature type="region of interest" description="Disordered" evidence="2">
    <location>
        <begin position="87"/>
        <end position="110"/>
    </location>
</feature>
<feature type="compositionally biased region" description="Basic and acidic residues" evidence="2">
    <location>
        <begin position="258"/>
        <end position="270"/>
    </location>
</feature>
<feature type="region of interest" description="Disordered" evidence="2">
    <location>
        <begin position="798"/>
        <end position="861"/>
    </location>
</feature>
<feature type="coiled-coil region" evidence="1">
    <location>
        <begin position="862"/>
        <end position="889"/>
    </location>
</feature>
<feature type="compositionally biased region" description="Basic and acidic residues" evidence="2">
    <location>
        <begin position="294"/>
        <end position="312"/>
    </location>
</feature>
<dbReference type="PROSITE" id="PS01179">
    <property type="entry name" value="PID"/>
    <property type="match status" value="1"/>
</dbReference>
<dbReference type="AlphaFoldDB" id="A0A7M5V5N4"/>
<dbReference type="Gene3D" id="2.30.29.30">
    <property type="entry name" value="Pleckstrin-homology domain (PH domain)/Phosphotyrosine-binding domain (PTB)"/>
    <property type="match status" value="3"/>
</dbReference>
<evidence type="ECO:0000256" key="1">
    <source>
        <dbReference type="SAM" id="Coils"/>
    </source>
</evidence>
<dbReference type="GeneID" id="136809852"/>
<dbReference type="EnsemblMetazoa" id="CLYHEMT011827.1">
    <property type="protein sequence ID" value="CLYHEMP011827.1"/>
    <property type="gene ID" value="CLYHEMG011827"/>
</dbReference>
<dbReference type="InterPro" id="IPR011993">
    <property type="entry name" value="PH-like_dom_sf"/>
</dbReference>
<keyword evidence="1" id="KW-0175">Coiled coil</keyword>
<dbReference type="CDD" id="cd00934">
    <property type="entry name" value="PTB"/>
    <property type="match status" value="1"/>
</dbReference>
<accession>A0A7M5V5N4</accession>
<evidence type="ECO:0000256" key="2">
    <source>
        <dbReference type="SAM" id="MobiDB-lite"/>
    </source>
</evidence>